<evidence type="ECO:0000259" key="6">
    <source>
        <dbReference type="PROSITE" id="PS50217"/>
    </source>
</evidence>
<feature type="domain" description="PAS" evidence="5">
    <location>
        <begin position="338"/>
        <end position="387"/>
    </location>
</feature>
<dbReference type="NCBIfam" id="TIGR00229">
    <property type="entry name" value="sensory_box"/>
    <property type="match status" value="1"/>
</dbReference>
<organism evidence="7">
    <name type="scientific">Mallomonas sp. BC-2016</name>
    <dbReference type="NCBI Taxonomy" id="1802913"/>
    <lineage>
        <taxon>Eukaryota</taxon>
        <taxon>Sar</taxon>
        <taxon>Stramenopiles</taxon>
        <taxon>Ochrophyta</taxon>
        <taxon>Synurophyceae</taxon>
        <taxon>Synurales</taxon>
        <taxon>Mallomonadaceae</taxon>
        <taxon>Mallomonas</taxon>
    </lineage>
</organism>
<dbReference type="InterPro" id="IPR000014">
    <property type="entry name" value="PAS"/>
</dbReference>
<dbReference type="GO" id="GO:0003700">
    <property type="term" value="F:DNA-binding transcription factor activity"/>
    <property type="evidence" value="ECO:0007669"/>
    <property type="project" value="InterPro"/>
</dbReference>
<keyword evidence="2" id="KW-0288">FMN</keyword>
<protein>
    <submittedName>
        <fullName evidence="7">Putative LOV domain-containing protein</fullName>
    </submittedName>
</protein>
<dbReference type="Gene3D" id="1.20.5.170">
    <property type="match status" value="1"/>
</dbReference>
<feature type="region of interest" description="Disordered" evidence="4">
    <location>
        <begin position="268"/>
        <end position="305"/>
    </location>
</feature>
<dbReference type="PANTHER" id="PTHR47429">
    <property type="entry name" value="PROTEIN TWIN LOV 1"/>
    <property type="match status" value="1"/>
</dbReference>
<evidence type="ECO:0000256" key="1">
    <source>
        <dbReference type="ARBA" id="ARBA00022630"/>
    </source>
</evidence>
<reference evidence="7" key="1">
    <citation type="journal article" date="2016" name="Proc. Natl. Acad. Sci. U.S.A.">
        <title>Functional and topological diversity of LOV domain photoreceptors.</title>
        <authorList>
            <person name="Glantz S.T."/>
            <person name="Carpenter E.J."/>
            <person name="Melkonian M."/>
            <person name="Gardner K.H."/>
            <person name="Boyden E.S."/>
            <person name="Wong G.K."/>
            <person name="Chow B.Y."/>
        </authorList>
    </citation>
    <scope>NUCLEOTIDE SEQUENCE</scope>
    <source>
        <strain evidence="7">BOGT_2009848</strain>
    </source>
</reference>
<dbReference type="PROSITE" id="PS50112">
    <property type="entry name" value="PAS"/>
    <property type="match status" value="1"/>
</dbReference>
<evidence type="ECO:0000256" key="3">
    <source>
        <dbReference type="ARBA" id="ARBA00022991"/>
    </source>
</evidence>
<dbReference type="FunFam" id="3.30.450.20:FF:000135">
    <property type="entry name" value="Ptaureo1a lov2 domain"/>
    <property type="match status" value="1"/>
</dbReference>
<dbReference type="Gene3D" id="3.30.450.20">
    <property type="entry name" value="PAS domain"/>
    <property type="match status" value="1"/>
</dbReference>
<dbReference type="EMBL" id="KU698349">
    <property type="protein sequence ID" value="AML76512.1"/>
    <property type="molecule type" value="mRNA"/>
</dbReference>
<evidence type="ECO:0000256" key="2">
    <source>
        <dbReference type="ARBA" id="ARBA00022643"/>
    </source>
</evidence>
<dbReference type="GO" id="GO:0005634">
    <property type="term" value="C:nucleus"/>
    <property type="evidence" value="ECO:0007669"/>
    <property type="project" value="TreeGrafter"/>
</dbReference>
<feature type="compositionally biased region" description="Basic and acidic residues" evidence="4">
    <location>
        <begin position="206"/>
        <end position="218"/>
    </location>
</feature>
<dbReference type="InterPro" id="IPR046347">
    <property type="entry name" value="bZIP_sf"/>
</dbReference>
<feature type="region of interest" description="Disordered" evidence="4">
    <location>
        <begin position="173"/>
        <end position="221"/>
    </location>
</feature>
<dbReference type="PANTHER" id="PTHR47429:SF2">
    <property type="entry name" value="PROTEIN TWIN LOV 1"/>
    <property type="match status" value="1"/>
</dbReference>
<accession>A0A126WV72</accession>
<name>A0A126WV72_9STRA</name>
<evidence type="ECO:0000256" key="4">
    <source>
        <dbReference type="SAM" id="MobiDB-lite"/>
    </source>
</evidence>
<feature type="domain" description="BZIP" evidence="6">
    <location>
        <begin position="203"/>
        <end position="251"/>
    </location>
</feature>
<dbReference type="AlphaFoldDB" id="A0A126WV72"/>
<sequence length="450" mass="51488">MIPTMSDIQNMQQMQAVQNMQNMQTMNSLSGHQLLMQQPQNLLFQPPKFGPAMGNMRSNNLLNINEYFSDYYFPQDGSDQSSNMMQQPGQHFDSSDSDFLNFLCAPELSQQSYMPQGFMNQNIQVNQHAPNMMMMPIRVQPLPRSTIPLNSNMLPYMQGDTSMNQRQGAVRDSGLVGDIDDDDDDPSNKKRKNKNLDVKNMTAQQRLERRERNREHAKQSRIRKKVLLDTLQDQLTALRTENTKMRRIVAERIPEHAQTILERCTTEESRLLESESDADGDDRLRDGGRDRDRTRERDSNAAVQGRERRILMEPDFRLIGSLVTSQQNFVVSDPSLPDNPIVYCSEGFCKLTGYKRTEVLGRNCRFLQGPETDQRAVDMIRQGITEGRDVSVCLLNYKADGSTFWNQFFVAALCGSDGQIVNYVGVQCEVNTVPVSQMKDRVKKLPLSYL</sequence>
<evidence type="ECO:0000313" key="7">
    <source>
        <dbReference type="EMBL" id="AML76512.1"/>
    </source>
</evidence>
<dbReference type="CDD" id="cd00130">
    <property type="entry name" value="PAS"/>
    <property type="match status" value="1"/>
</dbReference>
<dbReference type="PROSITE" id="PS50217">
    <property type="entry name" value="BZIP"/>
    <property type="match status" value="1"/>
</dbReference>
<evidence type="ECO:0000259" key="5">
    <source>
        <dbReference type="PROSITE" id="PS50112"/>
    </source>
</evidence>
<proteinExistence type="evidence at transcript level"/>
<feature type="compositionally biased region" description="Basic and acidic residues" evidence="4">
    <location>
        <begin position="281"/>
        <end position="305"/>
    </location>
</feature>
<dbReference type="SMART" id="SM00338">
    <property type="entry name" value="BRLZ"/>
    <property type="match status" value="1"/>
</dbReference>
<dbReference type="InterPro" id="IPR035965">
    <property type="entry name" value="PAS-like_dom_sf"/>
</dbReference>
<dbReference type="InterPro" id="IPR004827">
    <property type="entry name" value="bZIP"/>
</dbReference>
<dbReference type="SUPFAM" id="SSF57959">
    <property type="entry name" value="Leucine zipper domain"/>
    <property type="match status" value="1"/>
</dbReference>
<dbReference type="Pfam" id="PF13426">
    <property type="entry name" value="PAS_9"/>
    <property type="match status" value="1"/>
</dbReference>
<keyword evidence="3" id="KW-0157">Chromophore</keyword>
<dbReference type="SUPFAM" id="SSF55785">
    <property type="entry name" value="PYP-like sensor domain (PAS domain)"/>
    <property type="match status" value="1"/>
</dbReference>
<keyword evidence="1" id="KW-0285">Flavoprotein</keyword>